<gene>
    <name evidence="3" type="primary">LOC117313645</name>
</gene>
<feature type="region of interest" description="Disordered" evidence="1">
    <location>
        <begin position="132"/>
        <end position="171"/>
    </location>
</feature>
<evidence type="ECO:0000256" key="1">
    <source>
        <dbReference type="SAM" id="MobiDB-lite"/>
    </source>
</evidence>
<name>A0A6J3RY47_TURTR</name>
<organism evidence="2 3">
    <name type="scientific">Tursiops truncatus</name>
    <name type="common">Atlantic bottle-nosed dolphin</name>
    <name type="synonym">Delphinus truncatus</name>
    <dbReference type="NCBI Taxonomy" id="9739"/>
    <lineage>
        <taxon>Eukaryota</taxon>
        <taxon>Metazoa</taxon>
        <taxon>Chordata</taxon>
        <taxon>Craniata</taxon>
        <taxon>Vertebrata</taxon>
        <taxon>Euteleostomi</taxon>
        <taxon>Mammalia</taxon>
        <taxon>Eutheria</taxon>
        <taxon>Laurasiatheria</taxon>
        <taxon>Artiodactyla</taxon>
        <taxon>Whippomorpha</taxon>
        <taxon>Cetacea</taxon>
        <taxon>Odontoceti</taxon>
        <taxon>Delphinidae</taxon>
        <taxon>Tursiops</taxon>
    </lineage>
</organism>
<reference evidence="3" key="1">
    <citation type="submission" date="2025-08" db="UniProtKB">
        <authorList>
            <consortium name="RefSeq"/>
        </authorList>
    </citation>
    <scope>IDENTIFICATION</scope>
    <source>
        <tissue evidence="3">Spleen</tissue>
    </source>
</reference>
<dbReference type="Proteomes" id="UP000245320">
    <property type="component" value="Chromosome 9"/>
</dbReference>
<dbReference type="AlphaFoldDB" id="A0A6J3RY47"/>
<protein>
    <submittedName>
        <fullName evidence="3">Uncharacterized protein LOC117313645 isoform X2</fullName>
    </submittedName>
</protein>
<evidence type="ECO:0000313" key="3">
    <source>
        <dbReference type="RefSeq" id="XP_033719446.1"/>
    </source>
</evidence>
<dbReference type="RefSeq" id="XP_033719446.1">
    <property type="nucleotide sequence ID" value="XM_033863555.1"/>
</dbReference>
<keyword evidence="2" id="KW-1185">Reference proteome</keyword>
<sequence>MCSRTGVLPWREKSTSHSCKQQYGLCERHQLAPQSLDFSAGVLGASASVCLSCLGSVCPGGIWKGPTWNLPEADPETRILMRELWLRTNAGSALGMWGAGPGRERPEEAVRSCTLRVRRAAEEAVVAGGLCPGATHPAALSPPPRPWQDRSESPLLQDAPGTCCVEDTGRN</sequence>
<proteinExistence type="predicted"/>
<evidence type="ECO:0000313" key="2">
    <source>
        <dbReference type="Proteomes" id="UP000245320"/>
    </source>
</evidence>
<accession>A0A6J3RY47</accession>